<evidence type="ECO:0000313" key="7">
    <source>
        <dbReference type="Proteomes" id="UP000778523"/>
    </source>
</evidence>
<dbReference type="PANTHER" id="PTHR30111:SF1">
    <property type="entry name" value="33 KDA CHAPERONIN"/>
    <property type="match status" value="1"/>
</dbReference>
<dbReference type="PIRSF" id="PIRSF005261">
    <property type="entry name" value="Heat_shock_Hsp33"/>
    <property type="match status" value="1"/>
</dbReference>
<name>A0ABX2IP45_9RHOO</name>
<dbReference type="SUPFAM" id="SSF118352">
    <property type="entry name" value="HSP33 redox switch-like"/>
    <property type="match status" value="1"/>
</dbReference>
<keyword evidence="7" id="KW-1185">Reference proteome</keyword>
<evidence type="ECO:0000256" key="2">
    <source>
        <dbReference type="ARBA" id="ARBA00022833"/>
    </source>
</evidence>
<dbReference type="InterPro" id="IPR023212">
    <property type="entry name" value="Hsp33_helix_hairpin_bin_dom_sf"/>
</dbReference>
<dbReference type="RefSeq" id="WP_170023079.1">
    <property type="nucleotide sequence ID" value="NZ_JABCSC020000005.1"/>
</dbReference>
<keyword evidence="1" id="KW-0963">Cytoplasm</keyword>
<dbReference type="InterPro" id="IPR000397">
    <property type="entry name" value="Heat_shock_Hsp33"/>
</dbReference>
<keyword evidence="2" id="KW-0862">Zinc</keyword>
<evidence type="ECO:0000313" key="6">
    <source>
        <dbReference type="EMBL" id="NSL56787.1"/>
    </source>
</evidence>
<comment type="caution">
    <text evidence="6">The sequence shown here is derived from an EMBL/GenBank/DDBJ whole genome shotgun (WGS) entry which is preliminary data.</text>
</comment>
<dbReference type="Gene3D" id="1.10.287.480">
    <property type="entry name" value="helix hairpin bin"/>
    <property type="match status" value="1"/>
</dbReference>
<dbReference type="Pfam" id="PF01430">
    <property type="entry name" value="HSP33"/>
    <property type="match status" value="1"/>
</dbReference>
<dbReference type="Proteomes" id="UP000778523">
    <property type="component" value="Unassembled WGS sequence"/>
</dbReference>
<dbReference type="InterPro" id="IPR016153">
    <property type="entry name" value="Heat_shock_Hsp33_N"/>
</dbReference>
<dbReference type="EMBL" id="JABCSC020000005">
    <property type="protein sequence ID" value="NSL56787.1"/>
    <property type="molecule type" value="Genomic_DNA"/>
</dbReference>
<evidence type="ECO:0000256" key="5">
    <source>
        <dbReference type="ARBA" id="ARBA00023284"/>
    </source>
</evidence>
<organism evidence="6 7">
    <name type="scientific">Uliginosibacterium aquaticum</name>
    <dbReference type="NCBI Taxonomy" id="2731212"/>
    <lineage>
        <taxon>Bacteria</taxon>
        <taxon>Pseudomonadati</taxon>
        <taxon>Pseudomonadota</taxon>
        <taxon>Betaproteobacteria</taxon>
        <taxon>Rhodocyclales</taxon>
        <taxon>Zoogloeaceae</taxon>
        <taxon>Uliginosibacterium</taxon>
    </lineage>
</organism>
<evidence type="ECO:0000256" key="1">
    <source>
        <dbReference type="ARBA" id="ARBA00022490"/>
    </source>
</evidence>
<sequence length="285" mass="31596">MTNAVTRFMLDALDIRGAVVQLGSTWQQVCAGRHYPPAVQSLLGQMCAVTAVIAANLKQAARITFQLSGHGPVSLLVIDCNERLNLRGYARHEAAPVGPAGLQELLGDGRLLMSLDMEGARQPWQSYVPVEGESIAAVFEHYLAQSEQQPALLVLFANQEQATGLFLQKLPGADLKDADGWNRIVHLASTVKAEELMELSAEEVLLRLFFEEEVRMFEARPVTHDFPPDRDKIATMLRSLGHEEIERILAEHGEVRIHDDLSNHEYIFSSEEALALFSPGRPTLH</sequence>
<gene>
    <name evidence="6" type="ORF">HJ583_017280</name>
</gene>
<proteinExistence type="predicted"/>
<keyword evidence="4" id="KW-0143">Chaperone</keyword>
<dbReference type="Gene3D" id="3.55.30.10">
    <property type="entry name" value="Hsp33 domain"/>
    <property type="match status" value="1"/>
</dbReference>
<keyword evidence="5" id="KW-0676">Redox-active center</keyword>
<dbReference type="InterPro" id="IPR016154">
    <property type="entry name" value="Heat_shock_Hsp33_C"/>
</dbReference>
<dbReference type="SUPFAM" id="SSF64397">
    <property type="entry name" value="Hsp33 domain"/>
    <property type="match status" value="1"/>
</dbReference>
<dbReference type="Gene3D" id="3.90.1280.10">
    <property type="entry name" value="HSP33 redox switch-like"/>
    <property type="match status" value="1"/>
</dbReference>
<reference evidence="6 7" key="1">
    <citation type="submission" date="2020-06" db="EMBL/GenBank/DDBJ databases">
        <title>Draft genome of Uliginosibacterium sp. IMCC34675.</title>
        <authorList>
            <person name="Song J."/>
        </authorList>
    </citation>
    <scope>NUCLEOTIDE SEQUENCE [LARGE SCALE GENOMIC DNA]</scope>
    <source>
        <strain evidence="6 7">IMCC34675</strain>
    </source>
</reference>
<protein>
    <submittedName>
        <fullName evidence="6">Hsp33 family molecular chaperone HslO</fullName>
    </submittedName>
</protein>
<dbReference type="PANTHER" id="PTHR30111">
    <property type="entry name" value="33 KDA CHAPERONIN"/>
    <property type="match status" value="1"/>
</dbReference>
<evidence type="ECO:0000256" key="4">
    <source>
        <dbReference type="ARBA" id="ARBA00023186"/>
    </source>
</evidence>
<evidence type="ECO:0000256" key="3">
    <source>
        <dbReference type="ARBA" id="ARBA00023157"/>
    </source>
</evidence>
<accession>A0ABX2IP45</accession>
<keyword evidence="3" id="KW-1015">Disulfide bond</keyword>